<evidence type="ECO:0000313" key="2">
    <source>
        <dbReference type="EMBL" id="KAJ7761106.1"/>
    </source>
</evidence>
<proteinExistence type="predicted"/>
<feature type="compositionally biased region" description="Low complexity" evidence="1">
    <location>
        <begin position="265"/>
        <end position="284"/>
    </location>
</feature>
<dbReference type="Proteomes" id="UP001215598">
    <property type="component" value="Unassembled WGS sequence"/>
</dbReference>
<evidence type="ECO:0000313" key="3">
    <source>
        <dbReference type="Proteomes" id="UP001215598"/>
    </source>
</evidence>
<accession>A0AAD7JF45</accession>
<dbReference type="InterPro" id="IPR027417">
    <property type="entry name" value="P-loop_NTPase"/>
</dbReference>
<name>A0AAD7JF45_9AGAR</name>
<reference evidence="2" key="1">
    <citation type="submission" date="2023-03" db="EMBL/GenBank/DDBJ databases">
        <title>Massive genome expansion in bonnet fungi (Mycena s.s.) driven by repeated elements and novel gene families across ecological guilds.</title>
        <authorList>
            <consortium name="Lawrence Berkeley National Laboratory"/>
            <person name="Harder C.B."/>
            <person name="Miyauchi S."/>
            <person name="Viragh M."/>
            <person name="Kuo A."/>
            <person name="Thoen E."/>
            <person name="Andreopoulos B."/>
            <person name="Lu D."/>
            <person name="Skrede I."/>
            <person name="Drula E."/>
            <person name="Henrissat B."/>
            <person name="Morin E."/>
            <person name="Kohler A."/>
            <person name="Barry K."/>
            <person name="LaButti K."/>
            <person name="Morin E."/>
            <person name="Salamov A."/>
            <person name="Lipzen A."/>
            <person name="Mereny Z."/>
            <person name="Hegedus B."/>
            <person name="Baldrian P."/>
            <person name="Stursova M."/>
            <person name="Weitz H."/>
            <person name="Taylor A."/>
            <person name="Grigoriev I.V."/>
            <person name="Nagy L.G."/>
            <person name="Martin F."/>
            <person name="Kauserud H."/>
        </authorList>
    </citation>
    <scope>NUCLEOTIDE SEQUENCE</scope>
    <source>
        <strain evidence="2">CBHHK182m</strain>
    </source>
</reference>
<organism evidence="2 3">
    <name type="scientific">Mycena metata</name>
    <dbReference type="NCBI Taxonomy" id="1033252"/>
    <lineage>
        <taxon>Eukaryota</taxon>
        <taxon>Fungi</taxon>
        <taxon>Dikarya</taxon>
        <taxon>Basidiomycota</taxon>
        <taxon>Agaricomycotina</taxon>
        <taxon>Agaricomycetes</taxon>
        <taxon>Agaricomycetidae</taxon>
        <taxon>Agaricales</taxon>
        <taxon>Marasmiineae</taxon>
        <taxon>Mycenaceae</taxon>
        <taxon>Mycena</taxon>
    </lineage>
</organism>
<sequence>MLIRCGTKLRLLGGRRFIWQVLSPSPELSKPWQNEAIQACADAIDSGCTQVGLHVYGDTYFPSLLLNLLDRIIQQPSPESSPAQPDMRPRTPQVLVLAARMDRAIEIASTIGFNRRRWHIERDTALQKRPSQATVLVSTYPLAVQDDYQHQRLLKRIDLSTLAAIVLTDTEIFQEEPWVVDPPDLPQTPVVYFNDFRGRFLARPRWFAPFKQHSPLVIATTTKGVADLNLLRRLGVEVVYQRTLLDSLAEEWECKPRFVAIPVHSSQSSPSPESTSDSDSTESFSKAICSPEILRATVKAWQDHAAEIRKSTLVYCVDDAHASELEKVFRASDIDARQHKRTDGHKIMDEWSAGKFPILIVSHSDTVWVSRIDCVVLATPPTKNSELYGNRLLSAMSASPETGKEDSLVIELLDPDGSPQTDTCDIRTLLQLDASEISGQPLDVLQARAVQLAHLALPAQLDERRRIRKPHTPLATPIVMTTRTGSLHWYQLKEEAEDEDFYYIRKLSPGLHWVRCRIGVTPFSLSDS</sequence>
<dbReference type="EMBL" id="JARKIB010000036">
    <property type="protein sequence ID" value="KAJ7761106.1"/>
    <property type="molecule type" value="Genomic_DNA"/>
</dbReference>
<comment type="caution">
    <text evidence="2">The sequence shown here is derived from an EMBL/GenBank/DDBJ whole genome shotgun (WGS) entry which is preliminary data.</text>
</comment>
<dbReference type="AlphaFoldDB" id="A0AAD7JF45"/>
<dbReference type="Gene3D" id="3.40.50.300">
    <property type="entry name" value="P-loop containing nucleotide triphosphate hydrolases"/>
    <property type="match status" value="1"/>
</dbReference>
<keyword evidence="3" id="KW-1185">Reference proteome</keyword>
<feature type="region of interest" description="Disordered" evidence="1">
    <location>
        <begin position="263"/>
        <end position="284"/>
    </location>
</feature>
<gene>
    <name evidence="2" type="ORF">B0H16DRAFT_1531867</name>
</gene>
<protein>
    <recommendedName>
        <fullName evidence="4">Helicase C-terminal domain-containing protein</fullName>
    </recommendedName>
</protein>
<evidence type="ECO:0008006" key="4">
    <source>
        <dbReference type="Google" id="ProtNLM"/>
    </source>
</evidence>
<evidence type="ECO:0000256" key="1">
    <source>
        <dbReference type="SAM" id="MobiDB-lite"/>
    </source>
</evidence>